<proteinExistence type="predicted"/>
<evidence type="ECO:0000313" key="2">
    <source>
        <dbReference type="Proteomes" id="UP001322277"/>
    </source>
</evidence>
<dbReference type="EMBL" id="CP137306">
    <property type="protein sequence ID" value="WQF78585.1"/>
    <property type="molecule type" value="Genomic_DNA"/>
</dbReference>
<evidence type="ECO:0000313" key="1">
    <source>
        <dbReference type="EMBL" id="WQF78585.1"/>
    </source>
</evidence>
<dbReference type="GeneID" id="87940102"/>
<dbReference type="RefSeq" id="XP_062775809.1">
    <property type="nucleotide sequence ID" value="XM_062919758.1"/>
</dbReference>
<sequence>MLPTMPRLPPVLHFRVPAYRHSSDLLRLADLALHSHTPFSRDEAFAVFRLISCAEKDGTVKGYIDWGCPCLLRRAFDVSRFGIGYDAARQVTSNSIPSQAPDWIETPSLRRWLVLAQMHRNSTLSMAPAGFPASVSLAAKFLRFPVFRLGMLSSIIDEHTVWVDCMGRQRPLSCLQPDRAVTVPALDARGSKSCLRDKFVFNTPNRPAEQARGPRYWNLEVYLLPDRQVPQFLHSQSRQCGYLCRRTIRHVGSGWARREA</sequence>
<reference evidence="2" key="1">
    <citation type="journal article" date="2023" name="bioRxiv">
        <title>Complete genome of the Medicago anthracnose fungus, Colletotrichum destructivum, reveals a mini-chromosome-like region within a core chromosome.</title>
        <authorList>
            <person name="Lapalu N."/>
            <person name="Simon A."/>
            <person name="Lu A."/>
            <person name="Plaumann P.-L."/>
            <person name="Amselem J."/>
            <person name="Pigne S."/>
            <person name="Auger A."/>
            <person name="Koch C."/>
            <person name="Dallery J.-F."/>
            <person name="O'Connell R.J."/>
        </authorList>
    </citation>
    <scope>NUCLEOTIDE SEQUENCE [LARGE SCALE GENOMIC DNA]</scope>
    <source>
        <strain evidence="2">CBS 520.97</strain>
    </source>
</reference>
<dbReference type="Proteomes" id="UP001322277">
    <property type="component" value="Chromosome 2"/>
</dbReference>
<gene>
    <name evidence="1" type="ORF">CDEST_03599</name>
</gene>
<accession>A0AAX4I6I7</accession>
<organism evidence="1 2">
    <name type="scientific">Colletotrichum destructivum</name>
    <dbReference type="NCBI Taxonomy" id="34406"/>
    <lineage>
        <taxon>Eukaryota</taxon>
        <taxon>Fungi</taxon>
        <taxon>Dikarya</taxon>
        <taxon>Ascomycota</taxon>
        <taxon>Pezizomycotina</taxon>
        <taxon>Sordariomycetes</taxon>
        <taxon>Hypocreomycetidae</taxon>
        <taxon>Glomerellales</taxon>
        <taxon>Glomerellaceae</taxon>
        <taxon>Colletotrichum</taxon>
        <taxon>Colletotrichum destructivum species complex</taxon>
    </lineage>
</organism>
<protein>
    <submittedName>
        <fullName evidence="1">Uncharacterized protein</fullName>
    </submittedName>
</protein>
<dbReference type="KEGG" id="cdet:87940102"/>
<keyword evidence="2" id="KW-1185">Reference proteome</keyword>
<dbReference type="AlphaFoldDB" id="A0AAX4I6I7"/>
<name>A0AAX4I6I7_9PEZI</name>